<dbReference type="PANTHER" id="PTHR46243:SF1">
    <property type="entry name" value="BIS(5'-ADENOSYL)-TRIPHOSPHATASE"/>
    <property type="match status" value="1"/>
</dbReference>
<evidence type="ECO:0000256" key="1">
    <source>
        <dbReference type="SAM" id="Coils"/>
    </source>
</evidence>
<dbReference type="Gramene" id="LPERR11G01150.4">
    <property type="protein sequence ID" value="LPERR11G01150.4"/>
    <property type="gene ID" value="LPERR11G01150"/>
</dbReference>
<sequence>MDPFAGSKYSARDRREAGVPSPSSTSDPPAQRHVKRFADLTPDETCDLCITAKDVGVRLEQYHKASSLTFTIQIHAKSEILNLDIERKDRTMEEMSQEANEYRALFSLDYEEHIKDSVQNNDETHDHRTIYVWLDLKTEYIFTKC</sequence>
<keyword evidence="4" id="KW-1185">Reference proteome</keyword>
<evidence type="ECO:0000313" key="3">
    <source>
        <dbReference type="EnsemblPlants" id="LPERR11G01150.4"/>
    </source>
</evidence>
<feature type="region of interest" description="Disordered" evidence="2">
    <location>
        <begin position="1"/>
        <end position="31"/>
    </location>
</feature>
<evidence type="ECO:0000313" key="4">
    <source>
        <dbReference type="Proteomes" id="UP000032180"/>
    </source>
</evidence>
<dbReference type="HOGENOM" id="CLU_1789664_0_0_1"/>
<dbReference type="AlphaFoldDB" id="A0A0D9XNI9"/>
<dbReference type="Proteomes" id="UP000032180">
    <property type="component" value="Chromosome 11"/>
</dbReference>
<dbReference type="eggNOG" id="KOG3379">
    <property type="taxonomic scope" value="Eukaryota"/>
</dbReference>
<dbReference type="Gene3D" id="3.30.428.10">
    <property type="entry name" value="HIT-like"/>
    <property type="match status" value="1"/>
</dbReference>
<accession>A0A0D9XNI9</accession>
<name>A0A0D9XNI9_9ORYZ</name>
<keyword evidence="1" id="KW-0175">Coiled coil</keyword>
<dbReference type="EnsemblPlants" id="LPERR11G01150.4">
    <property type="protein sequence ID" value="LPERR11G01150.4"/>
    <property type="gene ID" value="LPERR11G01150"/>
</dbReference>
<reference evidence="3" key="3">
    <citation type="submission" date="2015-04" db="UniProtKB">
        <authorList>
            <consortium name="EnsemblPlants"/>
        </authorList>
    </citation>
    <scope>IDENTIFICATION</scope>
</reference>
<reference evidence="3 4" key="1">
    <citation type="submission" date="2012-08" db="EMBL/GenBank/DDBJ databases">
        <title>Oryza genome evolution.</title>
        <authorList>
            <person name="Wing R.A."/>
        </authorList>
    </citation>
    <scope>NUCLEOTIDE SEQUENCE</scope>
</reference>
<reference evidence="4" key="2">
    <citation type="submission" date="2013-12" db="EMBL/GenBank/DDBJ databases">
        <authorList>
            <person name="Yu Y."/>
            <person name="Lee S."/>
            <person name="de Baynast K."/>
            <person name="Wissotski M."/>
            <person name="Liu L."/>
            <person name="Talag J."/>
            <person name="Goicoechea J."/>
            <person name="Angelova A."/>
            <person name="Jetty R."/>
            <person name="Kudrna D."/>
            <person name="Golser W."/>
            <person name="Rivera L."/>
            <person name="Zhang J."/>
            <person name="Wing R."/>
        </authorList>
    </citation>
    <scope>NUCLEOTIDE SEQUENCE</scope>
</reference>
<organism evidence="3 4">
    <name type="scientific">Leersia perrieri</name>
    <dbReference type="NCBI Taxonomy" id="77586"/>
    <lineage>
        <taxon>Eukaryota</taxon>
        <taxon>Viridiplantae</taxon>
        <taxon>Streptophyta</taxon>
        <taxon>Embryophyta</taxon>
        <taxon>Tracheophyta</taxon>
        <taxon>Spermatophyta</taxon>
        <taxon>Magnoliopsida</taxon>
        <taxon>Liliopsida</taxon>
        <taxon>Poales</taxon>
        <taxon>Poaceae</taxon>
        <taxon>BOP clade</taxon>
        <taxon>Oryzoideae</taxon>
        <taxon>Oryzeae</taxon>
        <taxon>Oryzinae</taxon>
        <taxon>Leersia</taxon>
    </lineage>
</organism>
<dbReference type="PANTHER" id="PTHR46243">
    <property type="entry name" value="BIS(5'-ADENOSYL)-TRIPHOSPHATASE"/>
    <property type="match status" value="1"/>
</dbReference>
<protein>
    <submittedName>
        <fullName evidence="3">Uncharacterized protein</fullName>
    </submittedName>
</protein>
<proteinExistence type="predicted"/>
<dbReference type="STRING" id="77586.A0A0D9XNI9"/>
<evidence type="ECO:0000256" key="2">
    <source>
        <dbReference type="SAM" id="MobiDB-lite"/>
    </source>
</evidence>
<dbReference type="InterPro" id="IPR036265">
    <property type="entry name" value="HIT-like_sf"/>
</dbReference>
<dbReference type="SUPFAM" id="SSF54197">
    <property type="entry name" value="HIT-like"/>
    <property type="match status" value="1"/>
</dbReference>
<dbReference type="InterPro" id="IPR051884">
    <property type="entry name" value="Bis(5'-adenosyl)-TPase_reg"/>
</dbReference>
<feature type="coiled-coil region" evidence="1">
    <location>
        <begin position="78"/>
        <end position="105"/>
    </location>
</feature>